<reference evidence="2 4" key="3">
    <citation type="submission" date="2019-07" db="EMBL/GenBank/DDBJ databases">
        <title>Whole genome shotgun sequence of Methylobacterium oxalidis NBRC 107715.</title>
        <authorList>
            <person name="Hosoyama A."/>
            <person name="Uohara A."/>
            <person name="Ohji S."/>
            <person name="Ichikawa N."/>
        </authorList>
    </citation>
    <scope>NUCLEOTIDE SEQUENCE [LARGE SCALE GENOMIC DNA]</scope>
    <source>
        <strain evidence="2 4">NBRC 107715</strain>
    </source>
</reference>
<evidence type="ECO:0000256" key="1">
    <source>
        <dbReference type="SAM" id="MobiDB-lite"/>
    </source>
</evidence>
<keyword evidence="5" id="KW-1185">Reference proteome</keyword>
<organism evidence="2 4">
    <name type="scientific">Methylobacterium oxalidis</name>
    <dbReference type="NCBI Taxonomy" id="944322"/>
    <lineage>
        <taxon>Bacteria</taxon>
        <taxon>Pseudomonadati</taxon>
        <taxon>Pseudomonadota</taxon>
        <taxon>Alphaproteobacteria</taxon>
        <taxon>Hyphomicrobiales</taxon>
        <taxon>Methylobacteriaceae</taxon>
        <taxon>Methylobacterium</taxon>
    </lineage>
</organism>
<evidence type="ECO:0000313" key="5">
    <source>
        <dbReference type="Proteomes" id="UP001156856"/>
    </source>
</evidence>
<dbReference type="EMBL" id="BJZU01000152">
    <property type="protein sequence ID" value="GEP07414.1"/>
    <property type="molecule type" value="Genomic_DNA"/>
</dbReference>
<evidence type="ECO:0000313" key="2">
    <source>
        <dbReference type="EMBL" id="GEP07414.1"/>
    </source>
</evidence>
<comment type="caution">
    <text evidence="2">The sequence shown here is derived from an EMBL/GenBank/DDBJ whole genome shotgun (WGS) entry which is preliminary data.</text>
</comment>
<dbReference type="Proteomes" id="UP000321960">
    <property type="component" value="Unassembled WGS sequence"/>
</dbReference>
<sequence length="161" mass="17695">MVGAAHPSPRFGVAASVSTALAKWRAGQHHEDHSKDLERGGVIIGIHGLANKPPIDEKTRWWKAAIAEGLTRNEGLIAPEFLFELVYWADLRYDTPLSVDDNREPYRPYEGAGPLPTGEEAPTTTAKDVLAPLYAGIDRVEEATGVTLVDDLILEHRFDDL</sequence>
<proteinExistence type="predicted"/>
<protein>
    <submittedName>
        <fullName evidence="2">Uncharacterized protein</fullName>
    </submittedName>
</protein>
<name>A0A512JBR4_9HYPH</name>
<evidence type="ECO:0000313" key="4">
    <source>
        <dbReference type="Proteomes" id="UP000321960"/>
    </source>
</evidence>
<accession>A0A512JBR4</accession>
<evidence type="ECO:0000313" key="3">
    <source>
        <dbReference type="EMBL" id="GLS62519.1"/>
    </source>
</evidence>
<reference evidence="3" key="4">
    <citation type="submission" date="2023-01" db="EMBL/GenBank/DDBJ databases">
        <title>Draft genome sequence of Methylobacterium oxalidis strain NBRC 107715.</title>
        <authorList>
            <person name="Sun Q."/>
            <person name="Mori K."/>
        </authorList>
    </citation>
    <scope>NUCLEOTIDE SEQUENCE</scope>
    <source>
        <strain evidence="3">NBRC 107715</strain>
    </source>
</reference>
<gene>
    <name evidence="3" type="ORF">GCM10007888_09000</name>
    <name evidence="2" type="ORF">MOX02_54520</name>
</gene>
<reference evidence="3" key="1">
    <citation type="journal article" date="2014" name="Int. J. Syst. Evol. Microbiol.">
        <title>Complete genome of a new Firmicutes species belonging to the dominant human colonic microbiota ('Ruminococcus bicirculans') reveals two chromosomes and a selective capacity to utilize plant glucans.</title>
        <authorList>
            <consortium name="NISC Comparative Sequencing Program"/>
            <person name="Wegmann U."/>
            <person name="Louis P."/>
            <person name="Goesmann A."/>
            <person name="Henrissat B."/>
            <person name="Duncan S.H."/>
            <person name="Flint H.J."/>
        </authorList>
    </citation>
    <scope>NUCLEOTIDE SEQUENCE</scope>
    <source>
        <strain evidence="3">NBRC 107715</strain>
    </source>
</reference>
<dbReference type="AlphaFoldDB" id="A0A512JBR4"/>
<dbReference type="Proteomes" id="UP001156856">
    <property type="component" value="Unassembled WGS sequence"/>
</dbReference>
<dbReference type="RefSeq" id="WP_238179571.1">
    <property type="nucleotide sequence ID" value="NZ_BJZU01000152.1"/>
</dbReference>
<feature type="region of interest" description="Disordered" evidence="1">
    <location>
        <begin position="103"/>
        <end position="123"/>
    </location>
</feature>
<dbReference type="EMBL" id="BSPK01000014">
    <property type="protein sequence ID" value="GLS62519.1"/>
    <property type="molecule type" value="Genomic_DNA"/>
</dbReference>
<reference evidence="5" key="2">
    <citation type="journal article" date="2019" name="Int. J. Syst. Evol. Microbiol.">
        <title>The Global Catalogue of Microorganisms (GCM) 10K type strain sequencing project: providing services to taxonomists for standard genome sequencing and annotation.</title>
        <authorList>
            <consortium name="The Broad Institute Genomics Platform"/>
            <consortium name="The Broad Institute Genome Sequencing Center for Infectious Disease"/>
            <person name="Wu L."/>
            <person name="Ma J."/>
        </authorList>
    </citation>
    <scope>NUCLEOTIDE SEQUENCE [LARGE SCALE GENOMIC DNA]</scope>
    <source>
        <strain evidence="5">NBRC 107715</strain>
    </source>
</reference>